<evidence type="ECO:0000313" key="1">
    <source>
        <dbReference type="EMBL" id="KAF9477004.1"/>
    </source>
</evidence>
<dbReference type="EMBL" id="MU155274">
    <property type="protein sequence ID" value="KAF9477004.1"/>
    <property type="molecule type" value="Genomic_DNA"/>
</dbReference>
<keyword evidence="2" id="KW-1185">Reference proteome</keyword>
<name>A0A9P5YX10_9AGAR</name>
<evidence type="ECO:0000313" key="2">
    <source>
        <dbReference type="Proteomes" id="UP000807469"/>
    </source>
</evidence>
<accession>A0A9P5YX10</accession>
<dbReference type="AlphaFoldDB" id="A0A9P5YX10"/>
<proteinExistence type="predicted"/>
<protein>
    <submittedName>
        <fullName evidence="1">Uncharacterized protein</fullName>
    </submittedName>
</protein>
<sequence>MEETENLVPNEAFLITVAVADTYLGISTEFNLKVQRPSMTCFVVRFNGLVLITCGPTICRLYRWHVN</sequence>
<dbReference type="Proteomes" id="UP000807469">
    <property type="component" value="Unassembled WGS sequence"/>
</dbReference>
<gene>
    <name evidence="1" type="ORF">BDN70DRAFT_132797</name>
</gene>
<reference evidence="1" key="1">
    <citation type="submission" date="2020-11" db="EMBL/GenBank/DDBJ databases">
        <authorList>
            <consortium name="DOE Joint Genome Institute"/>
            <person name="Ahrendt S."/>
            <person name="Riley R."/>
            <person name="Andreopoulos W."/>
            <person name="Labutti K."/>
            <person name="Pangilinan J."/>
            <person name="Ruiz-Duenas F.J."/>
            <person name="Barrasa J.M."/>
            <person name="Sanchez-Garcia M."/>
            <person name="Camarero S."/>
            <person name="Miyauchi S."/>
            <person name="Serrano A."/>
            <person name="Linde D."/>
            <person name="Babiker R."/>
            <person name="Drula E."/>
            <person name="Ayuso-Fernandez I."/>
            <person name="Pacheco R."/>
            <person name="Padilla G."/>
            <person name="Ferreira P."/>
            <person name="Barriuso J."/>
            <person name="Kellner H."/>
            <person name="Castanera R."/>
            <person name="Alfaro M."/>
            <person name="Ramirez L."/>
            <person name="Pisabarro A.G."/>
            <person name="Kuo A."/>
            <person name="Tritt A."/>
            <person name="Lipzen A."/>
            <person name="He G."/>
            <person name="Yan M."/>
            <person name="Ng V."/>
            <person name="Cullen D."/>
            <person name="Martin F."/>
            <person name="Rosso M.-N."/>
            <person name="Henrissat B."/>
            <person name="Hibbett D."/>
            <person name="Martinez A.T."/>
            <person name="Grigoriev I.V."/>
        </authorList>
    </citation>
    <scope>NUCLEOTIDE SEQUENCE</scope>
    <source>
        <strain evidence="1">CIRM-BRFM 674</strain>
    </source>
</reference>
<comment type="caution">
    <text evidence="1">The sequence shown here is derived from an EMBL/GenBank/DDBJ whole genome shotgun (WGS) entry which is preliminary data.</text>
</comment>
<organism evidence="1 2">
    <name type="scientific">Pholiota conissans</name>
    <dbReference type="NCBI Taxonomy" id="109636"/>
    <lineage>
        <taxon>Eukaryota</taxon>
        <taxon>Fungi</taxon>
        <taxon>Dikarya</taxon>
        <taxon>Basidiomycota</taxon>
        <taxon>Agaricomycotina</taxon>
        <taxon>Agaricomycetes</taxon>
        <taxon>Agaricomycetidae</taxon>
        <taxon>Agaricales</taxon>
        <taxon>Agaricineae</taxon>
        <taxon>Strophariaceae</taxon>
        <taxon>Pholiota</taxon>
    </lineage>
</organism>